<proteinExistence type="inferred from homology"/>
<dbReference type="InterPro" id="IPR002912">
    <property type="entry name" value="ACT_dom"/>
</dbReference>
<dbReference type="InterPro" id="IPR056816">
    <property type="entry name" value="ACR2/9/10_N"/>
</dbReference>
<dbReference type="InterPro" id="IPR029045">
    <property type="entry name" value="ClpP/crotonase-like_dom_sf"/>
</dbReference>
<comment type="similarity">
    <text evidence="4">Belongs to the enoyl-CoA hydratase/isomerase family.</text>
</comment>
<comment type="pathway">
    <text evidence="3">Lipid metabolism; fatty acid beta-oxidation.</text>
</comment>
<dbReference type="Pfam" id="PF24926">
    <property type="entry name" value="ACT_ACR9_C"/>
    <property type="match status" value="1"/>
</dbReference>
<comment type="catalytic activity">
    <reaction evidence="1">
        <text>a (3Z)-enoyl-CoA = a 4-saturated (2E)-enoyl-CoA</text>
        <dbReference type="Rhea" id="RHEA:45900"/>
        <dbReference type="ChEBI" id="CHEBI:85097"/>
        <dbReference type="ChEBI" id="CHEBI:85489"/>
        <dbReference type="EC" id="5.3.3.8"/>
    </reaction>
</comment>
<dbReference type="Gene3D" id="3.90.226.10">
    <property type="entry name" value="2-enoyl-CoA Hydratase, Chain A, domain 1"/>
    <property type="match status" value="1"/>
</dbReference>
<evidence type="ECO:0000256" key="6">
    <source>
        <dbReference type="ARBA" id="ARBA00023098"/>
    </source>
</evidence>
<evidence type="ECO:0000256" key="3">
    <source>
        <dbReference type="ARBA" id="ARBA00005005"/>
    </source>
</evidence>
<feature type="domain" description="ACT" evidence="8">
    <location>
        <begin position="180"/>
        <end position="263"/>
    </location>
</feature>
<name>A0AAN9IB98_CROPI</name>
<dbReference type="Pfam" id="PF24914">
    <property type="entry name" value="ACR10_N"/>
    <property type="match status" value="1"/>
</dbReference>
<comment type="catalytic activity">
    <reaction evidence="2">
        <text>a (3E)-enoyl-CoA = a 4-saturated (2E)-enoyl-CoA</text>
        <dbReference type="Rhea" id="RHEA:45228"/>
        <dbReference type="ChEBI" id="CHEBI:58521"/>
        <dbReference type="ChEBI" id="CHEBI:85097"/>
        <dbReference type="EC" id="5.3.3.8"/>
    </reaction>
</comment>
<evidence type="ECO:0000256" key="7">
    <source>
        <dbReference type="RuleBase" id="RU369043"/>
    </source>
</evidence>
<dbReference type="GO" id="GO:0016597">
    <property type="term" value="F:amino acid binding"/>
    <property type="evidence" value="ECO:0007669"/>
    <property type="project" value="UniProtKB-UniRule"/>
</dbReference>
<reference evidence="9 10" key="1">
    <citation type="submission" date="2024-01" db="EMBL/GenBank/DDBJ databases">
        <title>The genomes of 5 underutilized Papilionoideae crops provide insights into root nodulation and disease resistanc.</title>
        <authorList>
            <person name="Yuan L."/>
        </authorList>
    </citation>
    <scope>NUCLEOTIDE SEQUENCE [LARGE SCALE GENOMIC DNA]</scope>
    <source>
        <strain evidence="9">ZHUSHIDOU_FW_LH</strain>
        <tissue evidence="9">Leaf</tissue>
    </source>
</reference>
<dbReference type="PROSITE" id="PS51671">
    <property type="entry name" value="ACT"/>
    <property type="match status" value="1"/>
</dbReference>
<dbReference type="CDD" id="cd06558">
    <property type="entry name" value="crotonase-like"/>
    <property type="match status" value="1"/>
</dbReference>
<comment type="function">
    <text evidence="7">Binds amino acids.</text>
</comment>
<dbReference type="InterPro" id="IPR001753">
    <property type="entry name" value="Enoyl-CoA_hydra/iso"/>
</dbReference>
<dbReference type="SUPFAM" id="SSF52096">
    <property type="entry name" value="ClpP/crotonase"/>
    <property type="match status" value="1"/>
</dbReference>
<dbReference type="FunFam" id="3.90.226.10:FF:000049">
    <property type="entry name" value="Enoyl-CoA delta isomerase 3"/>
    <property type="match status" value="1"/>
</dbReference>
<evidence type="ECO:0000256" key="5">
    <source>
        <dbReference type="ARBA" id="ARBA00022737"/>
    </source>
</evidence>
<evidence type="ECO:0000256" key="2">
    <source>
        <dbReference type="ARBA" id="ARBA00000765"/>
    </source>
</evidence>
<dbReference type="InterPro" id="IPR040217">
    <property type="entry name" value="ACR1-12"/>
</dbReference>
<dbReference type="PANTHER" id="PTHR31096:SF65">
    <property type="entry name" value="ACT DOMAIN-CONTAINING PROTEIN ACR9"/>
    <property type="match status" value="1"/>
</dbReference>
<dbReference type="AlphaFoldDB" id="A0AAN9IB98"/>
<organism evidence="9 10">
    <name type="scientific">Crotalaria pallida</name>
    <name type="common">Smooth rattlebox</name>
    <name type="synonym">Crotalaria striata</name>
    <dbReference type="NCBI Taxonomy" id="3830"/>
    <lineage>
        <taxon>Eukaryota</taxon>
        <taxon>Viridiplantae</taxon>
        <taxon>Streptophyta</taxon>
        <taxon>Embryophyta</taxon>
        <taxon>Tracheophyta</taxon>
        <taxon>Spermatophyta</taxon>
        <taxon>Magnoliopsida</taxon>
        <taxon>eudicotyledons</taxon>
        <taxon>Gunneridae</taxon>
        <taxon>Pentapetalae</taxon>
        <taxon>rosids</taxon>
        <taxon>fabids</taxon>
        <taxon>Fabales</taxon>
        <taxon>Fabaceae</taxon>
        <taxon>Papilionoideae</taxon>
        <taxon>50 kb inversion clade</taxon>
        <taxon>genistoids sensu lato</taxon>
        <taxon>core genistoids</taxon>
        <taxon>Crotalarieae</taxon>
        <taxon>Crotalaria</taxon>
    </lineage>
</organism>
<dbReference type="Pfam" id="PF24931">
    <property type="entry name" value="ACT_ACR9_3rd"/>
    <property type="match status" value="1"/>
</dbReference>
<gene>
    <name evidence="9" type="ORF">RIF29_14083</name>
</gene>
<dbReference type="PANTHER" id="PTHR31096">
    <property type="entry name" value="ACT DOMAIN-CONTAINING PROTEIN ACR4-RELATED"/>
    <property type="match status" value="1"/>
</dbReference>
<keyword evidence="6" id="KW-0443">Lipid metabolism</keyword>
<sequence length="731" mass="81410">MFFPTEQQLIFHFTLVFSLSVQPINQPTDLNRRSHLSELRRCTSAIPFSPELNHSHSPSLCHSLSPSLTMGIPWDDVVVIQHGKDANDPTVVTVNCPDKAGLGCDLTRITLECGLRITRADISTDGRWCFNIFWVIPSPASLKIDWESLKTRLLSVCPSCLFSHHLNLQSATPSPPPVYLLKVWCVDQKGLLHDITEILCNLQLLIQKVKVMPTPDGRALDLFFITDGMELFHTKQRQDYVCRYLMDALGESCISSELQLAGPEYGHSEGFSSLPPPFAEELFSSELSDKKVSMHPLSQDMTTLKKPTIVVDDLLSPSHTLLQIQCVDQKGLCYDIMRISKDSDIQVAYGRFSSSVNGFRTIDLFLQQRDGKKFSDPENQKTLCSSLKEEMLHPLRVIIVNRGPDTELLVANPVELCGKGRPRVFYDVTLSLKGLGVFIFSAEVVRHSTQERQWEVYRFLLDESREFPLTSNEARSQIVDKVRRTLMGCLEKRGNIFILTLTGDGEHRFNPSLLTSIQSALRRVRHESTSSSALITTAHGKFFSNGYDIAWAQQAQSQSQSESYESRMRLNDSLLRSVASDLLSLPMPTIAAVTGHASAAGFAFVLCHDYILMRGDRGFLYMSELDIKLVIPAWFVAAINAKIGSPAARREVVMKAAKLTAKEALRLGVVDSAHGSAGETVEAAVGLAEELRKRGWDGHVYGENRKVFLADVIQALGVGDTTNQVNIGSRL</sequence>
<evidence type="ECO:0000313" key="9">
    <source>
        <dbReference type="EMBL" id="KAK7273037.1"/>
    </source>
</evidence>
<protein>
    <recommendedName>
        <fullName evidence="7">ACT domain-containing protein ACR</fullName>
    </recommendedName>
    <alternativeName>
        <fullName evidence="7">Protein ACT DOMAIN REPEATS</fullName>
    </alternativeName>
</protein>
<comment type="caution">
    <text evidence="9">The sequence shown here is derived from an EMBL/GenBank/DDBJ whole genome shotgun (WGS) entry which is preliminary data.</text>
</comment>
<evidence type="ECO:0000256" key="4">
    <source>
        <dbReference type="ARBA" id="ARBA00005254"/>
    </source>
</evidence>
<dbReference type="Pfam" id="PF00378">
    <property type="entry name" value="ECH_1"/>
    <property type="match status" value="1"/>
</dbReference>
<dbReference type="SUPFAM" id="SSF55021">
    <property type="entry name" value="ACT-like"/>
    <property type="match status" value="2"/>
</dbReference>
<dbReference type="GO" id="GO:0004165">
    <property type="term" value="F:delta(3)-delta(2)-enoyl-CoA isomerase activity"/>
    <property type="evidence" value="ECO:0007669"/>
    <property type="project" value="UniProtKB-EC"/>
</dbReference>
<dbReference type="InterPro" id="IPR056805">
    <property type="entry name" value="ACT_ACR9/10_C"/>
</dbReference>
<dbReference type="Proteomes" id="UP001372338">
    <property type="component" value="Unassembled WGS sequence"/>
</dbReference>
<dbReference type="InterPro" id="IPR045865">
    <property type="entry name" value="ACT-like_dom_sf"/>
</dbReference>
<keyword evidence="10" id="KW-1185">Reference proteome</keyword>
<dbReference type="EMBL" id="JAYWIO010000003">
    <property type="protein sequence ID" value="KAK7273037.1"/>
    <property type="molecule type" value="Genomic_DNA"/>
</dbReference>
<accession>A0AAN9IB98</accession>
<evidence type="ECO:0000256" key="1">
    <source>
        <dbReference type="ARBA" id="ARBA00000452"/>
    </source>
</evidence>
<evidence type="ECO:0000259" key="8">
    <source>
        <dbReference type="PROSITE" id="PS51671"/>
    </source>
</evidence>
<evidence type="ECO:0000313" key="10">
    <source>
        <dbReference type="Proteomes" id="UP001372338"/>
    </source>
</evidence>
<keyword evidence="5 7" id="KW-0677">Repeat</keyword>
<dbReference type="GO" id="GO:0009062">
    <property type="term" value="P:fatty acid catabolic process"/>
    <property type="evidence" value="ECO:0007669"/>
    <property type="project" value="UniProtKB-ARBA"/>
</dbReference>